<organism evidence="2 3">
    <name type="scientific">Haplochromis burtoni</name>
    <name type="common">Burton's mouthbrooder</name>
    <name type="synonym">Chromis burtoni</name>
    <dbReference type="NCBI Taxonomy" id="8153"/>
    <lineage>
        <taxon>Eukaryota</taxon>
        <taxon>Metazoa</taxon>
        <taxon>Chordata</taxon>
        <taxon>Craniata</taxon>
        <taxon>Vertebrata</taxon>
        <taxon>Euteleostomi</taxon>
        <taxon>Actinopterygii</taxon>
        <taxon>Neopterygii</taxon>
        <taxon>Teleostei</taxon>
        <taxon>Neoteleostei</taxon>
        <taxon>Acanthomorphata</taxon>
        <taxon>Ovalentaria</taxon>
        <taxon>Cichlomorphae</taxon>
        <taxon>Cichliformes</taxon>
        <taxon>Cichlidae</taxon>
        <taxon>African cichlids</taxon>
        <taxon>Pseudocrenilabrinae</taxon>
        <taxon>Haplochromini</taxon>
        <taxon>Haplochromis</taxon>
    </lineage>
</organism>
<evidence type="ECO:0000313" key="3">
    <source>
        <dbReference type="Proteomes" id="UP000264840"/>
    </source>
</evidence>
<keyword evidence="3" id="KW-1185">Reference proteome</keyword>
<dbReference type="GO" id="GO:0005891">
    <property type="term" value="C:voltage-gated calcium channel complex"/>
    <property type="evidence" value="ECO:0007669"/>
    <property type="project" value="TreeGrafter"/>
</dbReference>
<dbReference type="PANTHER" id="PTHR10166">
    <property type="entry name" value="VOLTAGE-DEPENDENT CALCIUM CHANNEL SUBUNIT ALPHA-2/DELTA-RELATED"/>
    <property type="match status" value="1"/>
</dbReference>
<evidence type="ECO:0000259" key="1">
    <source>
        <dbReference type="Pfam" id="PF08473"/>
    </source>
</evidence>
<dbReference type="Proteomes" id="UP000264840">
    <property type="component" value="Unplaced"/>
</dbReference>
<protein>
    <submittedName>
        <fullName evidence="2">Calcium channel, voltage dependent, alpha2/delta subunit 3</fullName>
    </submittedName>
</protein>
<accession>A0A3Q2WZ09</accession>
<dbReference type="AlphaFoldDB" id="A0A3Q2WZ09"/>
<dbReference type="GeneTree" id="ENSGT00940000155766"/>
<dbReference type="InterPro" id="IPR051173">
    <property type="entry name" value="Ca_channel_alpha-2/delta"/>
</dbReference>
<evidence type="ECO:0000313" key="2">
    <source>
        <dbReference type="Ensembl" id="ENSHBUP00000031336.1"/>
    </source>
</evidence>
<proteinExistence type="predicted"/>
<dbReference type="InterPro" id="IPR013680">
    <property type="entry name" value="VDCC_a2/dsu"/>
</dbReference>
<reference evidence="2" key="2">
    <citation type="submission" date="2025-09" db="UniProtKB">
        <authorList>
            <consortium name="Ensembl"/>
        </authorList>
    </citation>
    <scope>IDENTIFICATION</scope>
</reference>
<reference evidence="2" key="1">
    <citation type="submission" date="2025-08" db="UniProtKB">
        <authorList>
            <consortium name="Ensembl"/>
        </authorList>
    </citation>
    <scope>IDENTIFICATION</scope>
</reference>
<dbReference type="PANTHER" id="PTHR10166:SF56">
    <property type="entry name" value="VOLTAGE-DEPENDENT CALCIUM CHANNEL SUBUNIT ALPHA-2_DELTA-3 ISOFORM X1"/>
    <property type="match status" value="1"/>
</dbReference>
<sequence>MTTRPFAESMLGAVTVHALCQIFLLEFNLYSWWNIDLSVKAQRSRGKTMMVPCDTEYPAFVSERTIKETTGNIECDGCIRSFVIQQIPSSNLFMVVVDNKCDCSSAPPVTMDPIEIIYNESLKCERLKYQKDRKKPESCHPFHPEENAMECGSATRFSSPLAAALLPLITATISR</sequence>
<name>A0A3Q2WZ09_HAPBU</name>
<dbReference type="Pfam" id="PF08473">
    <property type="entry name" value="VGCC_alpha2"/>
    <property type="match status" value="1"/>
</dbReference>
<dbReference type="GO" id="GO:0005245">
    <property type="term" value="F:voltage-gated calcium channel activity"/>
    <property type="evidence" value="ECO:0007669"/>
    <property type="project" value="TreeGrafter"/>
</dbReference>
<feature type="domain" description="Voltage-dependent calcium channel alpha-2/delta subunit conserved region" evidence="1">
    <location>
        <begin position="19"/>
        <end position="152"/>
    </location>
</feature>
<dbReference type="Ensembl" id="ENSHBUT00000023491.1">
    <property type="protein sequence ID" value="ENSHBUP00000031336.1"/>
    <property type="gene ID" value="ENSHBUG00000017067.1"/>
</dbReference>